<dbReference type="RefSeq" id="WP_284721339.1">
    <property type="nucleotide sequence ID" value="NZ_JARZHI010000048.1"/>
</dbReference>
<accession>A0ABT6P2K0</accession>
<evidence type="ECO:0000259" key="3">
    <source>
        <dbReference type="Pfam" id="PF07883"/>
    </source>
</evidence>
<keyword evidence="2" id="KW-0732">Signal</keyword>
<evidence type="ECO:0000256" key="1">
    <source>
        <dbReference type="SAM" id="MobiDB-lite"/>
    </source>
</evidence>
<dbReference type="InterPro" id="IPR014710">
    <property type="entry name" value="RmlC-like_jellyroll"/>
</dbReference>
<dbReference type="InterPro" id="IPR011051">
    <property type="entry name" value="RmlC_Cupin_sf"/>
</dbReference>
<dbReference type="CDD" id="cd02223">
    <property type="entry name" value="cupin_Bh2720-like"/>
    <property type="match status" value="1"/>
</dbReference>
<dbReference type="Proteomes" id="UP001160301">
    <property type="component" value="Unassembled WGS sequence"/>
</dbReference>
<keyword evidence="5" id="KW-1185">Reference proteome</keyword>
<feature type="chain" id="PRO_5045369556" evidence="2">
    <location>
        <begin position="29"/>
        <end position="222"/>
    </location>
</feature>
<reference evidence="4 5" key="1">
    <citation type="submission" date="2023-04" db="EMBL/GenBank/DDBJ databases">
        <title>The genome sequence of Polyangium sorediatum DSM14670.</title>
        <authorList>
            <person name="Zhang X."/>
        </authorList>
    </citation>
    <scope>NUCLEOTIDE SEQUENCE [LARGE SCALE GENOMIC DNA]</scope>
    <source>
        <strain evidence="4 5">DSM 14670</strain>
    </source>
</reference>
<evidence type="ECO:0000256" key="2">
    <source>
        <dbReference type="SAM" id="SignalP"/>
    </source>
</evidence>
<dbReference type="SUPFAM" id="SSF51182">
    <property type="entry name" value="RmlC-like cupins"/>
    <property type="match status" value="1"/>
</dbReference>
<feature type="compositionally biased region" description="Basic residues" evidence="1">
    <location>
        <begin position="80"/>
        <end position="89"/>
    </location>
</feature>
<name>A0ABT6P2K0_9BACT</name>
<dbReference type="PANTHER" id="PTHR43346:SF1">
    <property type="entry name" value="QUERCETIN 2,3-DIOXYGENASE-RELATED"/>
    <property type="match status" value="1"/>
</dbReference>
<dbReference type="EMBL" id="JARZHI010000048">
    <property type="protein sequence ID" value="MDI1434831.1"/>
    <property type="molecule type" value="Genomic_DNA"/>
</dbReference>
<evidence type="ECO:0000313" key="5">
    <source>
        <dbReference type="Proteomes" id="UP001160301"/>
    </source>
</evidence>
<dbReference type="InterPro" id="IPR052538">
    <property type="entry name" value="Flavonoid_dioxygenase-like"/>
</dbReference>
<gene>
    <name evidence="4" type="ORF">QHF89_35345</name>
</gene>
<evidence type="ECO:0000313" key="4">
    <source>
        <dbReference type="EMBL" id="MDI1434831.1"/>
    </source>
</evidence>
<feature type="domain" description="Cupin type-2" evidence="3">
    <location>
        <begin position="123"/>
        <end position="190"/>
    </location>
</feature>
<dbReference type="Pfam" id="PF07883">
    <property type="entry name" value="Cupin_2"/>
    <property type="match status" value="1"/>
</dbReference>
<dbReference type="PANTHER" id="PTHR43346">
    <property type="entry name" value="LIGAND BINDING DOMAIN PROTEIN, PUTATIVE (AFU_ORTHOLOGUE AFUA_6G14370)-RELATED"/>
    <property type="match status" value="1"/>
</dbReference>
<sequence>MKRTSLTGILAFAGVLAVVGAFSPSARAESRQQAQAQHAQQAQAQRVPRAQTQRAQQAQAQRVPRAQTQRAQQAQTQRAHQAKAQRAPRARVTFQANIAALTSQNQAFRRVLFTAKRMQIVAMSIPPGGDIGREQHKRVEQVFFLVEGEGNVVLNGVASPFRPGDVVFVTAGVRHNFINTGKTPLKLYTLYAPPNHIRGRVQQTKAQAQADRQDEAFGEQVR</sequence>
<protein>
    <submittedName>
        <fullName evidence="4">Cupin domain-containing protein</fullName>
    </submittedName>
</protein>
<feature type="signal peptide" evidence="2">
    <location>
        <begin position="1"/>
        <end position="28"/>
    </location>
</feature>
<feature type="region of interest" description="Disordered" evidence="1">
    <location>
        <begin position="29"/>
        <end position="89"/>
    </location>
</feature>
<dbReference type="InterPro" id="IPR013096">
    <property type="entry name" value="Cupin_2"/>
</dbReference>
<organism evidence="4 5">
    <name type="scientific">Polyangium sorediatum</name>
    <dbReference type="NCBI Taxonomy" id="889274"/>
    <lineage>
        <taxon>Bacteria</taxon>
        <taxon>Pseudomonadati</taxon>
        <taxon>Myxococcota</taxon>
        <taxon>Polyangia</taxon>
        <taxon>Polyangiales</taxon>
        <taxon>Polyangiaceae</taxon>
        <taxon>Polyangium</taxon>
    </lineage>
</organism>
<comment type="caution">
    <text evidence="4">The sequence shown here is derived from an EMBL/GenBank/DDBJ whole genome shotgun (WGS) entry which is preliminary data.</text>
</comment>
<dbReference type="Gene3D" id="2.60.120.10">
    <property type="entry name" value="Jelly Rolls"/>
    <property type="match status" value="1"/>
</dbReference>
<feature type="compositionally biased region" description="Low complexity" evidence="1">
    <location>
        <begin position="31"/>
        <end position="79"/>
    </location>
</feature>
<feature type="compositionally biased region" description="Basic and acidic residues" evidence="1">
    <location>
        <begin position="211"/>
        <end position="222"/>
    </location>
</feature>
<feature type="region of interest" description="Disordered" evidence="1">
    <location>
        <begin position="201"/>
        <end position="222"/>
    </location>
</feature>
<proteinExistence type="predicted"/>